<comment type="similarity">
    <text evidence="1">Belongs to the ABC transporter superfamily.</text>
</comment>
<keyword evidence="2" id="KW-0813">Transport</keyword>
<evidence type="ECO:0000256" key="1">
    <source>
        <dbReference type="ARBA" id="ARBA00005417"/>
    </source>
</evidence>
<protein>
    <submittedName>
        <fullName evidence="3">ABC transporter</fullName>
    </submittedName>
</protein>
<accession>B9JQ80</accession>
<evidence type="ECO:0000313" key="4">
    <source>
        <dbReference type="Proteomes" id="UP000001600"/>
    </source>
</evidence>
<dbReference type="SUPFAM" id="SSF52540">
    <property type="entry name" value="P-loop containing nucleoside triphosphate hydrolases"/>
    <property type="match status" value="1"/>
</dbReference>
<dbReference type="Proteomes" id="UP000001600">
    <property type="component" value="Plasmid pAtK84c"/>
</dbReference>
<evidence type="ECO:0000313" key="3">
    <source>
        <dbReference type="EMBL" id="ACM31299.1"/>
    </source>
</evidence>
<dbReference type="InterPro" id="IPR027417">
    <property type="entry name" value="P-loop_NTPase"/>
</dbReference>
<dbReference type="HOGENOM" id="CLU_2630243_0_0_5"/>
<keyword evidence="3" id="KW-0614">Plasmid</keyword>
<evidence type="ECO:0000256" key="2">
    <source>
        <dbReference type="ARBA" id="ARBA00022448"/>
    </source>
</evidence>
<dbReference type="PANTHER" id="PTHR42788">
    <property type="entry name" value="TAURINE IMPORT ATP-BINDING PROTEIN-RELATED"/>
    <property type="match status" value="1"/>
</dbReference>
<dbReference type="KEGG" id="ara:Arad_12294"/>
<dbReference type="AlphaFoldDB" id="B9JQ80"/>
<proteinExistence type="inferred from homology"/>
<geneLocation type="plasmid" evidence="3 4">
    <name>pAtK84c</name>
</geneLocation>
<dbReference type="PANTHER" id="PTHR42788:SF13">
    <property type="entry name" value="ALIPHATIC SULFONATES IMPORT ATP-BINDING PROTEIN SSUB"/>
    <property type="match status" value="1"/>
</dbReference>
<dbReference type="InterPro" id="IPR050166">
    <property type="entry name" value="ABC_transporter_ATP-bind"/>
</dbReference>
<name>B9JQ80_RHIR8</name>
<organism evidence="3 4">
    <name type="scientific">Rhizobium rhizogenes (strain K84 / ATCC BAA-868)</name>
    <name type="common">Agrobacterium radiobacter</name>
    <dbReference type="NCBI Taxonomy" id="311403"/>
    <lineage>
        <taxon>Bacteria</taxon>
        <taxon>Pseudomonadati</taxon>
        <taxon>Pseudomonadota</taxon>
        <taxon>Alphaproteobacteria</taxon>
        <taxon>Hyphomicrobiales</taxon>
        <taxon>Rhizobiaceae</taxon>
        <taxon>Rhizobium/Agrobacterium group</taxon>
        <taxon>Rhizobium</taxon>
    </lineage>
</organism>
<sequence length="77" mass="8575">MKFRDVVATEAEERALNAVGVAGFAGHFPRQLFGGTRQWASLARALSLDTPIILMDELFTAIDEQTRMILGKIFSNY</sequence>
<reference evidence="3 4" key="1">
    <citation type="journal article" date="2009" name="J. Bacteriol.">
        <title>Genome sequences of three Agrobacterium biovars help elucidate the evolution of multichromosome genomes in bacteria.</title>
        <authorList>
            <person name="Slater S.C."/>
            <person name="Goldman B.S."/>
            <person name="Goodner B."/>
            <person name="Setubal J.C."/>
            <person name="Farrand S.K."/>
            <person name="Nester E.W."/>
            <person name="Burr T.J."/>
            <person name="Banta L."/>
            <person name="Dickerman A.W."/>
            <person name="Paulsen I."/>
            <person name="Otten L."/>
            <person name="Suen G."/>
            <person name="Welch R."/>
            <person name="Almeida N.F."/>
            <person name="Arnold F."/>
            <person name="Burton O.T."/>
            <person name="Du Z."/>
            <person name="Ewing A."/>
            <person name="Godsy E."/>
            <person name="Heisel S."/>
            <person name="Houmiel K.L."/>
            <person name="Jhaveri J."/>
            <person name="Lu J."/>
            <person name="Miller N.M."/>
            <person name="Norton S."/>
            <person name="Chen Q."/>
            <person name="Phoolcharoen W."/>
            <person name="Ohlin V."/>
            <person name="Ondrusek D."/>
            <person name="Pride N."/>
            <person name="Stricklin S.L."/>
            <person name="Sun J."/>
            <person name="Wheeler C."/>
            <person name="Wilson L."/>
            <person name="Zhu H."/>
            <person name="Wood D.W."/>
        </authorList>
    </citation>
    <scope>NUCLEOTIDE SEQUENCE [LARGE SCALE GENOMIC DNA]</scope>
    <source>
        <strain evidence="4">K84 / ATCC BAA-868</strain>
        <plasmid evidence="3 4">pAtK84c</plasmid>
    </source>
</reference>
<dbReference type="Gene3D" id="3.40.50.300">
    <property type="entry name" value="P-loop containing nucleotide triphosphate hydrolases"/>
    <property type="match status" value="1"/>
</dbReference>
<dbReference type="EMBL" id="CP000631">
    <property type="protein sequence ID" value="ACM31299.1"/>
    <property type="molecule type" value="Genomic_DNA"/>
</dbReference>
<gene>
    <name evidence="3" type="ordered locus">Arad_12294</name>
</gene>